<gene>
    <name evidence="1" type="ORF">IWW38_004281</name>
</gene>
<evidence type="ECO:0000313" key="1">
    <source>
        <dbReference type="EMBL" id="KAJ2890167.1"/>
    </source>
</evidence>
<accession>A0ACC1LZW9</accession>
<reference evidence="1" key="1">
    <citation type="submission" date="2022-07" db="EMBL/GenBank/DDBJ databases">
        <title>Phylogenomic reconstructions and comparative analyses of Kickxellomycotina fungi.</title>
        <authorList>
            <person name="Reynolds N.K."/>
            <person name="Stajich J.E."/>
            <person name="Barry K."/>
            <person name="Grigoriev I.V."/>
            <person name="Crous P."/>
            <person name="Smith M.E."/>
        </authorList>
    </citation>
    <scope>NUCLEOTIDE SEQUENCE</scope>
    <source>
        <strain evidence="1">CBS 190363</strain>
    </source>
</reference>
<evidence type="ECO:0000313" key="2">
    <source>
        <dbReference type="Proteomes" id="UP001139981"/>
    </source>
</evidence>
<comment type="caution">
    <text evidence="1">The sequence shown here is derived from an EMBL/GenBank/DDBJ whole genome shotgun (WGS) entry which is preliminary data.</text>
</comment>
<feature type="non-terminal residue" evidence="1">
    <location>
        <position position="679"/>
    </location>
</feature>
<dbReference type="EMBL" id="JANBVB010001475">
    <property type="protein sequence ID" value="KAJ2890167.1"/>
    <property type="molecule type" value="Genomic_DNA"/>
</dbReference>
<proteinExistence type="predicted"/>
<name>A0ACC1LZW9_9FUNG</name>
<protein>
    <submittedName>
        <fullName evidence="1">Uncharacterized protein</fullName>
    </submittedName>
</protein>
<keyword evidence="2" id="KW-1185">Reference proteome</keyword>
<organism evidence="1 2">
    <name type="scientific">Coemansia aciculifera</name>
    <dbReference type="NCBI Taxonomy" id="417176"/>
    <lineage>
        <taxon>Eukaryota</taxon>
        <taxon>Fungi</taxon>
        <taxon>Fungi incertae sedis</taxon>
        <taxon>Zoopagomycota</taxon>
        <taxon>Kickxellomycotina</taxon>
        <taxon>Kickxellomycetes</taxon>
        <taxon>Kickxellales</taxon>
        <taxon>Kickxellaceae</taxon>
        <taxon>Coemansia</taxon>
    </lineage>
</organism>
<sequence>MRLLSVIDTRSLCKSDANGLAHMCSSFLADTLTGARDIVVDAEQQDARKSMLELAAIIEQVPNNSTGGSASVGYPHSGNNDSNCSRGILAASSVEVDWREWQNNLAYIGISPEGARSPSEYYELYPELVPGTVALAGWFYARYALDRRVFGWKTCIEHYSCVAPPLVAAGQGSDCWMVDRSGPRGPVHHRAGLVDRNISTIVNVPLDEDPVVFGDAAPPHQLTERAVARFSADALPLISSPLSQFGRHSPPLSSASSVTSISSSGSNSRRRPTRSLSPFPATIFSDPSVDADGGGVSSAVSRPPYSLLVSQPKVLYYNQAPYFPSFVALADGYSVWNSSWKFESVRMRTGIDGRLGGVHRFQVQLLTSGLLQIGWCTDQCNFYPESGEGVGDDFESVAYDGYRQRKWHGTAEEKAYGDRWRAGDVIAAELDLDNDRVVFYRNGKSLGVAFGLNEQGDLEGSASGFTGLDRDRTWYPAFSFACDQGLVFLGADDHPHSASNDSNSGRRSSSSQEVDDTADEPSAVVQNDVDHKEAEQRPIADMARELGALGVIRAFKMRFEFQDLDTFPCISLNLPGRMGQITVGPLTNMEHLSTYLQPQWWAVWTSEKSSCPSVRSASAPDLAQWFAECVADGGGDGPEGVKKREMLTNNMVSASWVYFAVLTDGRVCVAKDDRPVVFD</sequence>
<dbReference type="Proteomes" id="UP001139981">
    <property type="component" value="Unassembled WGS sequence"/>
</dbReference>